<protein>
    <submittedName>
        <fullName evidence="1">Uncharacterized protein</fullName>
    </submittedName>
</protein>
<name>A0ABR2YQK9_9CHLO</name>
<proteinExistence type="predicted"/>
<evidence type="ECO:0000313" key="1">
    <source>
        <dbReference type="EMBL" id="KAK9908895.1"/>
    </source>
</evidence>
<dbReference type="Proteomes" id="UP001491310">
    <property type="component" value="Unassembled WGS sequence"/>
</dbReference>
<accession>A0ABR2YQK9</accession>
<organism evidence="1 2">
    <name type="scientific">Coccomyxa subellipsoidea</name>
    <dbReference type="NCBI Taxonomy" id="248742"/>
    <lineage>
        <taxon>Eukaryota</taxon>
        <taxon>Viridiplantae</taxon>
        <taxon>Chlorophyta</taxon>
        <taxon>core chlorophytes</taxon>
        <taxon>Trebouxiophyceae</taxon>
        <taxon>Trebouxiophyceae incertae sedis</taxon>
        <taxon>Coccomyxaceae</taxon>
        <taxon>Coccomyxa</taxon>
    </lineage>
</organism>
<gene>
    <name evidence="1" type="ORF">WJX75_004355</name>
</gene>
<reference evidence="1 2" key="1">
    <citation type="journal article" date="2024" name="Nat. Commun.">
        <title>Phylogenomics reveals the evolutionary origins of lichenization in chlorophyte algae.</title>
        <authorList>
            <person name="Puginier C."/>
            <person name="Libourel C."/>
            <person name="Otte J."/>
            <person name="Skaloud P."/>
            <person name="Haon M."/>
            <person name="Grisel S."/>
            <person name="Petersen M."/>
            <person name="Berrin J.G."/>
            <person name="Delaux P.M."/>
            <person name="Dal Grande F."/>
            <person name="Keller J."/>
        </authorList>
    </citation>
    <scope>NUCLEOTIDE SEQUENCE [LARGE SCALE GENOMIC DNA]</scope>
    <source>
        <strain evidence="1 2">SAG 216-7</strain>
    </source>
</reference>
<keyword evidence="2" id="KW-1185">Reference proteome</keyword>
<comment type="caution">
    <text evidence="1">The sequence shown here is derived from an EMBL/GenBank/DDBJ whole genome shotgun (WGS) entry which is preliminary data.</text>
</comment>
<dbReference type="EMBL" id="JALJOT010000007">
    <property type="protein sequence ID" value="KAK9908895.1"/>
    <property type="molecule type" value="Genomic_DNA"/>
</dbReference>
<sequence>MPNFAALVERLGPATPLHRGSPHSSPMYDEFLPEEHETFLDDGTACNRTGGCVKAPGHQLRYSSPHPTGLRINCRICLTWSNKSGNLMASPTREAFS</sequence>
<evidence type="ECO:0000313" key="2">
    <source>
        <dbReference type="Proteomes" id="UP001491310"/>
    </source>
</evidence>